<feature type="signal peptide" evidence="1">
    <location>
        <begin position="1"/>
        <end position="31"/>
    </location>
</feature>
<accession>A0A937XCP5</accession>
<evidence type="ECO:0000313" key="3">
    <source>
        <dbReference type="EMBL" id="MBM3318041.1"/>
    </source>
</evidence>
<proteinExistence type="predicted"/>
<comment type="caution">
    <text evidence="3">The sequence shown here is derived from an EMBL/GenBank/DDBJ whole genome shotgun (WGS) entry which is preliminary data.</text>
</comment>
<dbReference type="AlphaFoldDB" id="A0A937XCP5"/>
<evidence type="ECO:0000259" key="2">
    <source>
        <dbReference type="Pfam" id="PF08486"/>
    </source>
</evidence>
<name>A0A937XCP5_UNCEI</name>
<dbReference type="InterPro" id="IPR013486">
    <property type="entry name" value="SpoIID/LytB"/>
</dbReference>
<gene>
    <name evidence="3" type="ORF">FJY75_09345</name>
</gene>
<dbReference type="Pfam" id="PF08486">
    <property type="entry name" value="SpoIID"/>
    <property type="match status" value="1"/>
</dbReference>
<dbReference type="GO" id="GO:0030435">
    <property type="term" value="P:sporulation resulting in formation of a cellular spore"/>
    <property type="evidence" value="ECO:0007669"/>
    <property type="project" value="InterPro"/>
</dbReference>
<keyword evidence="1" id="KW-0732">Signal</keyword>
<dbReference type="InterPro" id="IPR013693">
    <property type="entry name" value="SpoIID/LytB_N"/>
</dbReference>
<reference evidence="3" key="1">
    <citation type="submission" date="2019-03" db="EMBL/GenBank/DDBJ databases">
        <title>Lake Tanganyika Metagenome-Assembled Genomes (MAGs).</title>
        <authorList>
            <person name="Tran P."/>
        </authorList>
    </citation>
    <scope>NUCLEOTIDE SEQUENCE</scope>
    <source>
        <strain evidence="3">M_DeepCast_400m_m2_100</strain>
    </source>
</reference>
<evidence type="ECO:0000313" key="4">
    <source>
        <dbReference type="Proteomes" id="UP000748308"/>
    </source>
</evidence>
<feature type="domain" description="Sporulation stage II protein D amidase enhancer LytB N-terminal" evidence="2">
    <location>
        <begin position="149"/>
        <end position="239"/>
    </location>
</feature>
<evidence type="ECO:0000256" key="1">
    <source>
        <dbReference type="SAM" id="SignalP"/>
    </source>
</evidence>
<dbReference type="NCBIfam" id="TIGR02669">
    <property type="entry name" value="SpoIID_LytB"/>
    <property type="match status" value="1"/>
</dbReference>
<sequence>MSRRCPSLASALLLCAILQGACAPASRRAPAQPGSTPGREPVLRVALLAGAPRVRIECAGEVRVWRVGSGLAGAARPAGSAFELAALSPAGRAGETPTARLALIGARGDTLGVFAEALLFEPRSPEHPLQVGGRPYRGEILVRAEPGMRLTAINALRIEDYLLGVVPVEIGSSESTPGAALQAQAIAARSYALHYLGRRAASHGCDLLATVDDQAYGGIGAETGAASRAVAETRGIVAVHEGRAIRANYSSTCGGRTEEAERAWPGTGYPYLRSVRDAAGGGGFWCAESPHARWEVCWECGQLAEIVLARLPEEDPAARGRELGRLRDIEIAARSPSGRAEELRVSTDGGVFRVRGDRIRWLLRRPDGGPLRSTLIGRLRRSGKQECRICLEGRGFGHGVGMCQTGALGMARGGVPAEEILRRYYRGVHLARWW</sequence>
<feature type="chain" id="PRO_5037567033" evidence="1">
    <location>
        <begin position="32"/>
        <end position="434"/>
    </location>
</feature>
<protein>
    <submittedName>
        <fullName evidence="3">SpoIID/LytB domain-containing protein</fullName>
    </submittedName>
</protein>
<dbReference type="EMBL" id="VGIY01000247">
    <property type="protein sequence ID" value="MBM3318041.1"/>
    <property type="molecule type" value="Genomic_DNA"/>
</dbReference>
<organism evidence="3 4">
    <name type="scientific">Eiseniibacteriota bacterium</name>
    <dbReference type="NCBI Taxonomy" id="2212470"/>
    <lineage>
        <taxon>Bacteria</taxon>
        <taxon>Candidatus Eiseniibacteriota</taxon>
    </lineage>
</organism>
<dbReference type="Proteomes" id="UP000748308">
    <property type="component" value="Unassembled WGS sequence"/>
</dbReference>